<dbReference type="PANTHER" id="PTHR42756:SF1">
    <property type="entry name" value="TRANSCRIPTIONAL REPRESSOR OF EMRAB OPERON"/>
    <property type="match status" value="1"/>
</dbReference>
<evidence type="ECO:0000256" key="3">
    <source>
        <dbReference type="ARBA" id="ARBA00023163"/>
    </source>
</evidence>
<dbReference type="InterPro" id="IPR036390">
    <property type="entry name" value="WH_DNA-bd_sf"/>
</dbReference>
<keyword evidence="3" id="KW-0804">Transcription</keyword>
<evidence type="ECO:0000259" key="4">
    <source>
        <dbReference type="PROSITE" id="PS50995"/>
    </source>
</evidence>
<accession>A0A1J0GMA2</accession>
<dbReference type="InterPro" id="IPR000835">
    <property type="entry name" value="HTH_MarR-typ"/>
</dbReference>
<dbReference type="PROSITE" id="PS50995">
    <property type="entry name" value="HTH_MARR_2"/>
    <property type="match status" value="1"/>
</dbReference>
<organism evidence="5 6">
    <name type="scientific">Clostridium estertheticum subsp. estertheticum</name>
    <dbReference type="NCBI Taxonomy" id="1552"/>
    <lineage>
        <taxon>Bacteria</taxon>
        <taxon>Bacillati</taxon>
        <taxon>Bacillota</taxon>
        <taxon>Clostridia</taxon>
        <taxon>Eubacteriales</taxon>
        <taxon>Clostridiaceae</taxon>
        <taxon>Clostridium</taxon>
    </lineage>
</organism>
<dbReference type="GO" id="GO:0003677">
    <property type="term" value="F:DNA binding"/>
    <property type="evidence" value="ECO:0007669"/>
    <property type="project" value="UniProtKB-KW"/>
</dbReference>
<evidence type="ECO:0000313" key="5">
    <source>
        <dbReference type="EMBL" id="APC42546.1"/>
    </source>
</evidence>
<evidence type="ECO:0000313" key="6">
    <source>
        <dbReference type="Proteomes" id="UP000182569"/>
    </source>
</evidence>
<dbReference type="EMBL" id="CP015756">
    <property type="protein sequence ID" value="APC42546.1"/>
    <property type="molecule type" value="Genomic_DNA"/>
</dbReference>
<dbReference type="Pfam" id="PF01047">
    <property type="entry name" value="MarR"/>
    <property type="match status" value="1"/>
</dbReference>
<dbReference type="Gene3D" id="1.10.10.10">
    <property type="entry name" value="Winged helix-like DNA-binding domain superfamily/Winged helix DNA-binding domain"/>
    <property type="match status" value="1"/>
</dbReference>
<proteinExistence type="predicted"/>
<dbReference type="STRING" id="1552.A7L45_02795"/>
<evidence type="ECO:0000256" key="2">
    <source>
        <dbReference type="ARBA" id="ARBA00023125"/>
    </source>
</evidence>
<protein>
    <recommendedName>
        <fullName evidence="4">HTH marR-type domain-containing protein</fullName>
    </recommendedName>
</protein>
<dbReference type="SMART" id="SM00347">
    <property type="entry name" value="HTH_MARR"/>
    <property type="match status" value="1"/>
</dbReference>
<evidence type="ECO:0000256" key="1">
    <source>
        <dbReference type="ARBA" id="ARBA00023015"/>
    </source>
</evidence>
<gene>
    <name evidence="5" type="ORF">A7L45_02795</name>
</gene>
<dbReference type="Proteomes" id="UP000182569">
    <property type="component" value="Chromosome"/>
</dbReference>
<dbReference type="AlphaFoldDB" id="A0A1J0GMA2"/>
<dbReference type="PANTHER" id="PTHR42756">
    <property type="entry name" value="TRANSCRIPTIONAL REGULATOR, MARR"/>
    <property type="match status" value="1"/>
</dbReference>
<sequence length="150" mass="17253">MMGNEEMWIGYWLTKSVRLLNKFHDNKLQKYDLTSSQVAVLQKLWGEDGKTQKQLQENLGLTPASVSGILDTLANKGFIVRKHDEIDSRVNRIYLTLEGAKLEKLCHGIINEIEKTISDGFTCDEIKIFIAWTKKMHKNICKNDIKSNLK</sequence>
<name>A0A1J0GMA2_9CLOT</name>
<dbReference type="GO" id="GO:0003700">
    <property type="term" value="F:DNA-binding transcription factor activity"/>
    <property type="evidence" value="ECO:0007669"/>
    <property type="project" value="InterPro"/>
</dbReference>
<keyword evidence="2" id="KW-0238">DNA-binding</keyword>
<keyword evidence="6" id="KW-1185">Reference proteome</keyword>
<dbReference type="InterPro" id="IPR036388">
    <property type="entry name" value="WH-like_DNA-bd_sf"/>
</dbReference>
<dbReference type="PRINTS" id="PR00598">
    <property type="entry name" value="HTHMARR"/>
</dbReference>
<keyword evidence="1" id="KW-0805">Transcription regulation</keyword>
<dbReference type="SUPFAM" id="SSF46785">
    <property type="entry name" value="Winged helix' DNA-binding domain"/>
    <property type="match status" value="1"/>
</dbReference>
<feature type="domain" description="HTH marR-type" evidence="4">
    <location>
        <begin position="1"/>
        <end position="138"/>
    </location>
</feature>
<dbReference type="KEGG" id="ceu:A7L45_02795"/>
<reference evidence="6" key="1">
    <citation type="journal article" date="2016" name="Front. Microbiol.">
        <title>Complete Genome Sequence of Clostridium estertheticum DSM 8809, a Microbe Identified in Spoiled Vacuum Packed Beef.</title>
        <authorList>
            <person name="Yu Z."/>
            <person name="Gunn L."/>
            <person name="Brennan E."/>
            <person name="Reid R."/>
            <person name="Wall P.G."/>
            <person name="Gaora O.P."/>
            <person name="Hurley D."/>
            <person name="Bolton D."/>
            <person name="Fanning S."/>
        </authorList>
    </citation>
    <scope>NUCLEOTIDE SEQUENCE [LARGE SCALE GENOMIC DNA]</scope>
    <source>
        <strain evidence="6">DSM 8809</strain>
    </source>
</reference>